<evidence type="ECO:0000256" key="1">
    <source>
        <dbReference type="ARBA" id="ARBA00005565"/>
    </source>
</evidence>
<comment type="catalytic activity">
    <reaction evidence="4">
        <text>UMP + diphosphate = 5-phospho-alpha-D-ribose 1-diphosphate + uracil</text>
        <dbReference type="Rhea" id="RHEA:13017"/>
        <dbReference type="ChEBI" id="CHEBI:17568"/>
        <dbReference type="ChEBI" id="CHEBI:33019"/>
        <dbReference type="ChEBI" id="CHEBI:57865"/>
        <dbReference type="ChEBI" id="CHEBI:58017"/>
        <dbReference type="EC" id="2.4.2.9"/>
    </reaction>
</comment>
<dbReference type="PANTHER" id="PTHR11608:SF0">
    <property type="entry name" value="BIFUNCTIONAL PROTEIN PYRR"/>
    <property type="match status" value="1"/>
</dbReference>
<reference evidence="6 7" key="1">
    <citation type="submission" date="2015-11" db="EMBL/GenBank/DDBJ databases">
        <title>Evidence for parallel genomic evolution in an endosymbiosis of termite gut flagellates.</title>
        <authorList>
            <person name="Zheng H."/>
        </authorList>
    </citation>
    <scope>NUCLEOTIDE SEQUENCE [LARGE SCALE GENOMIC DNA]</scope>
    <source>
        <strain evidence="6 7">CET450</strain>
    </source>
</reference>
<accession>A0A1E5IHL7</accession>
<protein>
    <recommendedName>
        <fullName evidence="4">Bifunctional protein PyrR</fullName>
    </recommendedName>
    <domain>
        <recommendedName>
            <fullName evidence="4">Pyrimidine operon regulatory protein</fullName>
        </recommendedName>
    </domain>
    <domain>
        <recommendedName>
            <fullName evidence="4">Uracil phosphoribosyltransferase</fullName>
            <shortName evidence="4">UPRTase</shortName>
            <ecNumber evidence="4">2.4.2.9</ecNumber>
        </recommendedName>
    </domain>
</protein>
<evidence type="ECO:0000259" key="5">
    <source>
        <dbReference type="Pfam" id="PF00156"/>
    </source>
</evidence>
<dbReference type="CDD" id="cd06223">
    <property type="entry name" value="PRTases_typeI"/>
    <property type="match status" value="1"/>
</dbReference>
<dbReference type="InterPro" id="IPR000836">
    <property type="entry name" value="PRTase_dom"/>
</dbReference>
<evidence type="ECO:0000313" key="7">
    <source>
        <dbReference type="Proteomes" id="UP000095237"/>
    </source>
</evidence>
<keyword evidence="7" id="KW-1185">Reference proteome</keyword>
<evidence type="ECO:0000256" key="2">
    <source>
        <dbReference type="ARBA" id="ARBA00023015"/>
    </source>
</evidence>
<evidence type="ECO:0000313" key="6">
    <source>
        <dbReference type="EMBL" id="OEG69987.1"/>
    </source>
</evidence>
<dbReference type="EMBL" id="LNVX01000508">
    <property type="protein sequence ID" value="OEG69987.1"/>
    <property type="molecule type" value="Genomic_DNA"/>
</dbReference>
<dbReference type="InterPro" id="IPR050137">
    <property type="entry name" value="PyrR_bifunctional"/>
</dbReference>
<comment type="function">
    <text evidence="4">Also displays a weak uracil phosphoribosyltransferase activity which is not physiologically significant.</text>
</comment>
<keyword evidence="4" id="KW-0808">Transferase</keyword>
<evidence type="ECO:0000256" key="3">
    <source>
        <dbReference type="ARBA" id="ARBA00023163"/>
    </source>
</evidence>
<sequence length="177" mass="20069">MSDIILDSKSFQSAVNKISREISDNNKNIREVVIIGIQNKGVFLAKRILAEIAKLVEIDKSRIPFGTLDITLYRDDLDDLSSKMPVIKDTVIPFDTGRKNIILIDDVLYTGRTVRAALDVLMDFGRPKSIQLAVLIDRGFRELPIEAKYIGIRYQSEKLIKVECKETDGVDRVVFIK</sequence>
<dbReference type="PANTHER" id="PTHR11608">
    <property type="entry name" value="BIFUNCTIONAL PROTEIN PYRR"/>
    <property type="match status" value="1"/>
</dbReference>
<dbReference type="NCBIfam" id="NF003549">
    <property type="entry name" value="PRK05205.1-5"/>
    <property type="match status" value="1"/>
</dbReference>
<dbReference type="SUPFAM" id="SSF53271">
    <property type="entry name" value="PRTase-like"/>
    <property type="match status" value="1"/>
</dbReference>
<feature type="domain" description="Phosphoribosyltransferase" evidence="5">
    <location>
        <begin position="3"/>
        <end position="152"/>
    </location>
</feature>
<dbReference type="FunFam" id="3.40.50.2020:FF:000020">
    <property type="entry name" value="Bifunctional protein PyrR"/>
    <property type="match status" value="1"/>
</dbReference>
<comment type="similarity">
    <text evidence="1 4">Belongs to the purine/pyrimidine phosphoribosyltransferase family. PyrR subfamily.</text>
</comment>
<comment type="caution">
    <text evidence="6">The sequence shown here is derived from an EMBL/GenBank/DDBJ whole genome shotgun (WGS) entry which is preliminary data.</text>
</comment>
<dbReference type="InterPro" id="IPR029057">
    <property type="entry name" value="PRTase-like"/>
</dbReference>
<comment type="function">
    <text evidence="4">Regulates the transcription of the pyrimidine nucleotide (pyr) operon in response to exogenous pyrimidines.</text>
</comment>
<keyword evidence="2 4" id="KW-0805">Transcription regulation</keyword>
<keyword evidence="4" id="KW-0328">Glycosyltransferase</keyword>
<dbReference type="AlphaFoldDB" id="A0A1E5IHL7"/>
<keyword evidence="3 4" id="KW-0804">Transcription</keyword>
<dbReference type="GO" id="GO:0006355">
    <property type="term" value="P:regulation of DNA-templated transcription"/>
    <property type="evidence" value="ECO:0007669"/>
    <property type="project" value="UniProtKB-UniRule"/>
</dbReference>
<dbReference type="GO" id="GO:0004845">
    <property type="term" value="F:uracil phosphoribosyltransferase activity"/>
    <property type="evidence" value="ECO:0007669"/>
    <property type="project" value="UniProtKB-UniRule"/>
</dbReference>
<dbReference type="Gene3D" id="3.40.50.2020">
    <property type="match status" value="1"/>
</dbReference>
<gene>
    <name evidence="4" type="primary">pyrR</name>
    <name evidence="6" type="ORF">ATZ36_01755</name>
</gene>
<proteinExistence type="inferred from homology"/>
<feature type="short sequence motif" description="PRPP-binding" evidence="4">
    <location>
        <begin position="101"/>
        <end position="113"/>
    </location>
</feature>
<dbReference type="HAMAP" id="MF_01219">
    <property type="entry name" value="PyrR"/>
    <property type="match status" value="1"/>
</dbReference>
<dbReference type="Pfam" id="PF00156">
    <property type="entry name" value="Pribosyltran"/>
    <property type="match status" value="1"/>
</dbReference>
<evidence type="ECO:0000256" key="4">
    <source>
        <dbReference type="HAMAP-Rule" id="MF_01219"/>
    </source>
</evidence>
<dbReference type="Proteomes" id="UP000095237">
    <property type="component" value="Unassembled WGS sequence"/>
</dbReference>
<organism evidence="6 7">
    <name type="scientific">Endomicrobium trichonymphae</name>
    <dbReference type="NCBI Taxonomy" id="1408204"/>
    <lineage>
        <taxon>Bacteria</taxon>
        <taxon>Pseudomonadati</taxon>
        <taxon>Elusimicrobiota</taxon>
        <taxon>Endomicrobiia</taxon>
        <taxon>Endomicrobiales</taxon>
        <taxon>Endomicrobiaceae</taxon>
        <taxon>Candidatus Endomicrobiellum</taxon>
    </lineage>
</organism>
<dbReference type="EC" id="2.4.2.9" evidence="4"/>
<name>A0A1E5IHL7_ENDTX</name>
<dbReference type="InterPro" id="IPR023050">
    <property type="entry name" value="PyrR"/>
</dbReference>